<gene>
    <name evidence="7" type="ORF">J4H91_10595</name>
</gene>
<name>A0A939RZE0_9MICO</name>
<dbReference type="InterPro" id="IPR015422">
    <property type="entry name" value="PyrdxlP-dep_Trfase_small"/>
</dbReference>
<evidence type="ECO:0000256" key="1">
    <source>
        <dbReference type="ARBA" id="ARBA00001933"/>
    </source>
</evidence>
<dbReference type="GO" id="GO:0019346">
    <property type="term" value="P:transsulfuration"/>
    <property type="evidence" value="ECO:0007669"/>
    <property type="project" value="InterPro"/>
</dbReference>
<dbReference type="Pfam" id="PF01053">
    <property type="entry name" value="Cys_Met_Meta_PP"/>
    <property type="match status" value="1"/>
</dbReference>
<dbReference type="RefSeq" id="WP_208046229.1">
    <property type="nucleotide sequence ID" value="NZ_JAGDYL010000018.1"/>
</dbReference>
<dbReference type="AlphaFoldDB" id="A0A939RZE0"/>
<evidence type="ECO:0000313" key="7">
    <source>
        <dbReference type="EMBL" id="MBO1805761.1"/>
    </source>
</evidence>
<dbReference type="GO" id="GO:0003961">
    <property type="term" value="F:O-acetylhomoserine aminocarboxypropyltransferase activity"/>
    <property type="evidence" value="ECO:0007669"/>
    <property type="project" value="TreeGrafter"/>
</dbReference>
<evidence type="ECO:0000256" key="4">
    <source>
        <dbReference type="ARBA" id="ARBA00022898"/>
    </source>
</evidence>
<dbReference type="InterPro" id="IPR000277">
    <property type="entry name" value="Cys/Met-Metab_PyrdxlP-dep_enz"/>
</dbReference>
<dbReference type="GO" id="GO:0030170">
    <property type="term" value="F:pyridoxal phosphate binding"/>
    <property type="evidence" value="ECO:0007669"/>
    <property type="project" value="InterPro"/>
</dbReference>
<dbReference type="Gene3D" id="3.40.640.10">
    <property type="entry name" value="Type I PLP-dependent aspartate aminotransferase-like (Major domain)"/>
    <property type="match status" value="1"/>
</dbReference>
<organism evidence="7 8">
    <name type="scientific">Leucobacter ruminantium</name>
    <dbReference type="NCBI Taxonomy" id="1289170"/>
    <lineage>
        <taxon>Bacteria</taxon>
        <taxon>Bacillati</taxon>
        <taxon>Actinomycetota</taxon>
        <taxon>Actinomycetes</taxon>
        <taxon>Micrococcales</taxon>
        <taxon>Microbacteriaceae</taxon>
        <taxon>Leucobacter</taxon>
    </lineage>
</organism>
<feature type="region of interest" description="Disordered" evidence="6">
    <location>
        <begin position="67"/>
        <end position="132"/>
    </location>
</feature>
<dbReference type="PANTHER" id="PTHR43797">
    <property type="entry name" value="HOMOCYSTEINE/CYSTEINE SYNTHASE"/>
    <property type="match status" value="1"/>
</dbReference>
<sequence>MTEHTAAPPVYDWDGFGFDTRQVHAGEYPDRNSGLRIPPIALSAGYLFDDFDDQVSRFDGSIHWRVDEHAGHDDPDGFSPSEHGPGEARAAHHQGFALSPSEHRPGEAGAVRGRGFAPSPSEHAPIYSRQGNPTNWVAEERLASLEGGKVSVAVASGQAAITAALLTLAQQGDHIVSTGSIYGGTRILFGRSFRRFGIDFDYVWDADDDAEWERAIRPETKAIYTETIPNPRNDITDLRRIAEVAARHHLPVIVDNTVGTPALIRPFEHGANIIVHSTTKFLTGHGAAVGGAVVDGGNFDWEAAERAGRSYPLITQSARPGVAPMLERFGAGAFARAARESVVNDIGPTLSPLHGFLLHQGMETLSLRMERHVSSSIRIAAWLEEQPEVLSVDYAGLPSNPLHALAARDYGADDAGYGRTGSVFGVTVRGGIDGARAFVNGLRVFSRMTGIGDTRSMVLHPGTSTHGSFAPEINERLGITPGLLRLSIGLESAEDLIRDLRGALDRVAAAG</sequence>
<dbReference type="GO" id="GO:0006535">
    <property type="term" value="P:cysteine biosynthetic process from serine"/>
    <property type="evidence" value="ECO:0007669"/>
    <property type="project" value="TreeGrafter"/>
</dbReference>
<comment type="similarity">
    <text evidence="2 5">Belongs to the trans-sulfuration enzymes family.</text>
</comment>
<dbReference type="Proteomes" id="UP000664398">
    <property type="component" value="Unassembled WGS sequence"/>
</dbReference>
<comment type="cofactor">
    <cofactor evidence="1 5">
        <name>pyridoxal 5'-phosphate</name>
        <dbReference type="ChEBI" id="CHEBI:597326"/>
    </cofactor>
</comment>
<evidence type="ECO:0000313" key="8">
    <source>
        <dbReference type="Proteomes" id="UP000664398"/>
    </source>
</evidence>
<proteinExistence type="inferred from homology"/>
<dbReference type="SUPFAM" id="SSF53383">
    <property type="entry name" value="PLP-dependent transferases"/>
    <property type="match status" value="1"/>
</dbReference>
<comment type="caution">
    <text evidence="7">The sequence shown here is derived from an EMBL/GenBank/DDBJ whole genome shotgun (WGS) entry which is preliminary data.</text>
</comment>
<evidence type="ECO:0000256" key="3">
    <source>
        <dbReference type="ARBA" id="ARBA00022679"/>
    </source>
</evidence>
<protein>
    <submittedName>
        <fullName evidence="7">O-acetylhomoserine aminocarboxypropyltransferase/cysteine synthase</fullName>
    </submittedName>
</protein>
<keyword evidence="3" id="KW-0808">Transferase</keyword>
<dbReference type="InterPro" id="IPR006235">
    <property type="entry name" value="OAc-hSer/O-AcSer_sulfhydrylase"/>
</dbReference>
<dbReference type="InterPro" id="IPR015421">
    <property type="entry name" value="PyrdxlP-dep_Trfase_major"/>
</dbReference>
<reference evidence="7" key="1">
    <citation type="submission" date="2021-03" db="EMBL/GenBank/DDBJ databases">
        <title>Leucobacter chromiisoli sp. nov., isolated from chromium-containing soil of chemical plant.</title>
        <authorList>
            <person name="Xu Z."/>
        </authorList>
    </citation>
    <scope>NUCLEOTIDE SEQUENCE</scope>
    <source>
        <strain evidence="7">A2</strain>
    </source>
</reference>
<dbReference type="Gene3D" id="3.90.1150.10">
    <property type="entry name" value="Aspartate Aminotransferase, domain 1"/>
    <property type="match status" value="1"/>
</dbReference>
<evidence type="ECO:0000256" key="5">
    <source>
        <dbReference type="RuleBase" id="RU362118"/>
    </source>
</evidence>
<dbReference type="GO" id="GO:0004124">
    <property type="term" value="F:cysteine synthase activity"/>
    <property type="evidence" value="ECO:0007669"/>
    <property type="project" value="TreeGrafter"/>
</dbReference>
<dbReference type="GO" id="GO:0071269">
    <property type="term" value="P:L-homocysteine biosynthetic process"/>
    <property type="evidence" value="ECO:0007669"/>
    <property type="project" value="TreeGrafter"/>
</dbReference>
<evidence type="ECO:0000256" key="6">
    <source>
        <dbReference type="SAM" id="MobiDB-lite"/>
    </source>
</evidence>
<dbReference type="GO" id="GO:0005737">
    <property type="term" value="C:cytoplasm"/>
    <property type="evidence" value="ECO:0007669"/>
    <property type="project" value="TreeGrafter"/>
</dbReference>
<dbReference type="InterPro" id="IPR015424">
    <property type="entry name" value="PyrdxlP-dep_Trfase"/>
</dbReference>
<accession>A0A939RZE0</accession>
<evidence type="ECO:0000256" key="2">
    <source>
        <dbReference type="ARBA" id="ARBA00009077"/>
    </source>
</evidence>
<dbReference type="EMBL" id="JAGDYL010000018">
    <property type="protein sequence ID" value="MBO1805761.1"/>
    <property type="molecule type" value="Genomic_DNA"/>
</dbReference>
<keyword evidence="4 5" id="KW-0663">Pyridoxal phosphate</keyword>
<keyword evidence="8" id="KW-1185">Reference proteome</keyword>
<dbReference type="PANTHER" id="PTHR43797:SF2">
    <property type="entry name" value="HOMOCYSTEINE_CYSTEINE SYNTHASE"/>
    <property type="match status" value="1"/>
</dbReference>